<evidence type="ECO:0000256" key="1">
    <source>
        <dbReference type="ARBA" id="ARBA00009580"/>
    </source>
</evidence>
<evidence type="ECO:0000313" key="4">
    <source>
        <dbReference type="EMBL" id="CAG26749.1"/>
    </source>
</evidence>
<dbReference type="PANTHER" id="PTHR19134">
    <property type="entry name" value="RECEPTOR-TYPE TYROSINE-PROTEIN PHOSPHATASE"/>
    <property type="match status" value="1"/>
</dbReference>
<evidence type="ECO:0000313" key="3">
    <source>
        <dbReference type="EMBL" id="CAG17497.1"/>
    </source>
</evidence>
<dbReference type="InterPro" id="IPR000242">
    <property type="entry name" value="PTP_cat"/>
</dbReference>
<dbReference type="GO" id="GO:0004725">
    <property type="term" value="F:protein tyrosine phosphatase activity"/>
    <property type="evidence" value="ECO:0007669"/>
    <property type="project" value="InterPro"/>
</dbReference>
<dbReference type="EMBL" id="AJ640113">
    <property type="protein sequence ID" value="CAG26749.1"/>
    <property type="molecule type" value="Genomic_DNA"/>
</dbReference>
<dbReference type="SUPFAM" id="SSF52799">
    <property type="entry name" value="(Phosphotyrosine protein) phosphatases II"/>
    <property type="match status" value="1"/>
</dbReference>
<dbReference type="Pfam" id="PF00102">
    <property type="entry name" value="Y_phosphatase"/>
    <property type="match status" value="1"/>
</dbReference>
<dbReference type="InterPro" id="IPR050348">
    <property type="entry name" value="Protein-Tyr_Phosphatase"/>
</dbReference>
<protein>
    <submittedName>
        <fullName evidence="3 4">Protein-tyrosine phosphatase</fullName>
    </submittedName>
</protein>
<dbReference type="InterPro" id="IPR029021">
    <property type="entry name" value="Prot-tyrosine_phosphatase-like"/>
</dbReference>
<proteinExistence type="inferred from homology"/>
<dbReference type="GeneID" id="3238794"/>
<comment type="similarity">
    <text evidence="1">Belongs to the protein-tyrosine phosphatase family.</text>
</comment>
<dbReference type="Gene3D" id="3.90.190.10">
    <property type="entry name" value="Protein tyrosine phosphatase superfamily"/>
    <property type="match status" value="1"/>
</dbReference>
<gene>
    <name evidence="3" type="primary">PTPepsilon-26.7</name>
    <name evidence="4" type="synonym">CcBV PTPepsilon</name>
    <name evidence="3" type="ORF">CcBV_26.7</name>
</gene>
<reference evidence="3 5" key="2">
    <citation type="journal article" date="2004" name="Science">
        <title>Genome sequence of a polydnavirus: insights into symbiotic virus evolution.</title>
        <authorList>
            <person name="Espagne E."/>
            <person name="Dupuy C."/>
            <person name="Huguet E."/>
            <person name="Cattolico L."/>
            <person name="Provost B."/>
            <person name="Martins N."/>
            <person name="Poirie M."/>
            <person name="Periquet G."/>
            <person name="Drezen J.M."/>
        </authorList>
    </citation>
    <scope>NUCLEOTIDE SEQUENCE [LARGE SCALE GENOMIC DNA]</scope>
</reference>
<dbReference type="Proteomes" id="UP000203537">
    <property type="component" value="Genome"/>
</dbReference>
<dbReference type="EMBL" id="AJ632327">
    <property type="protein sequence ID" value="CAG17497.1"/>
    <property type="molecule type" value="Genomic_DNA"/>
</dbReference>
<dbReference type="SMART" id="SM00404">
    <property type="entry name" value="PTPc_motif"/>
    <property type="match status" value="1"/>
</dbReference>
<dbReference type="PROSITE" id="PS50055">
    <property type="entry name" value="TYR_PHOSPHATASE_PTP"/>
    <property type="match status" value="1"/>
</dbReference>
<evidence type="ECO:0000313" key="5">
    <source>
        <dbReference type="Proteomes" id="UP000203537"/>
    </source>
</evidence>
<name>Q5ZNW4_9VIRU</name>
<sequence length="270" mass="31423">MYSYISHISQEFNCKELVKFVKQSGFEEIVAEEHKAIFSKPADGTFQETQKFRQTPMHLTNYDLWHTVWMNHSRIIVMLCEKTVFNRETYDAYWFHMNGSLKCEKFEITTKKIKVQSTHVLTILEVTDGTTASQQDFINFVLAVRHNQKEIQVRLTQEGCKYCSPPIIVHSTMGVERSAAFCAIETEISRYNKLGVIYFLSIHSGPNSGTKTQFSLSNFDYYLFCYRVLAKYVNLFRSAKDNNLQKPTTSHVVSLIKNFSVSKFFNFKDN</sequence>
<dbReference type="SMART" id="SM00194">
    <property type="entry name" value="PTPc"/>
    <property type="match status" value="1"/>
</dbReference>
<feature type="domain" description="Tyrosine-protein phosphatase" evidence="2">
    <location>
        <begin position="1"/>
        <end position="232"/>
    </location>
</feature>
<evidence type="ECO:0000259" key="2">
    <source>
        <dbReference type="PROSITE" id="PS50055"/>
    </source>
</evidence>
<dbReference type="InterPro" id="IPR003595">
    <property type="entry name" value="Tyr_Pase_cat"/>
</dbReference>
<reference evidence="4" key="1">
    <citation type="journal article" date="2004" name="J. Virol.">
        <title>Bracoviruses contain a large multigene family coding for protein tyrosine phosphatases.</title>
        <authorList>
            <person name="Provost B."/>
            <person name="Varricchio P."/>
            <person name="Arana E."/>
            <person name="Espagne E."/>
            <person name="Falabella P."/>
            <person name="Huguet E."/>
            <person name="La Scaleia R."/>
            <person name="Cattolico L."/>
            <person name="Poirie M."/>
            <person name="Malva C."/>
            <person name="Olszewski J.A."/>
            <person name="Pennacchio F."/>
            <person name="Drezen J.M."/>
        </authorList>
    </citation>
    <scope>NUCLEOTIDE SEQUENCE</scope>
</reference>
<dbReference type="PANTHER" id="PTHR19134:SF449">
    <property type="entry name" value="TYROSINE-PROTEIN PHOSPHATASE 1"/>
    <property type="match status" value="1"/>
</dbReference>
<accession>Q5ZNW4</accession>
<organism evidence="3 5">
    <name type="scientific">Bracoviriform congregatae</name>
    <dbReference type="NCBI Taxonomy" id="39640"/>
    <lineage>
        <taxon>Viruses</taxon>
        <taxon>Viruses incertae sedis</taxon>
        <taxon>Polydnaviriformidae</taxon>
        <taxon>Bracoviriform</taxon>
    </lineage>
</organism>
<dbReference type="KEGG" id="vg:3238794"/>
<dbReference type="RefSeq" id="YP_184875.1">
    <property type="nucleotide sequence ID" value="NC_006656.1"/>
</dbReference>